<evidence type="ECO:0000313" key="3">
    <source>
        <dbReference type="Proteomes" id="UP001595961"/>
    </source>
</evidence>
<gene>
    <name evidence="2" type="ORF">ACFO5W_18105</name>
</gene>
<evidence type="ECO:0000313" key="2">
    <source>
        <dbReference type="EMBL" id="MFC4528563.1"/>
    </source>
</evidence>
<dbReference type="Proteomes" id="UP001595961">
    <property type="component" value="Unassembled WGS sequence"/>
</dbReference>
<feature type="region of interest" description="Disordered" evidence="1">
    <location>
        <begin position="330"/>
        <end position="361"/>
    </location>
</feature>
<feature type="compositionally biased region" description="Low complexity" evidence="1">
    <location>
        <begin position="195"/>
        <end position="204"/>
    </location>
</feature>
<feature type="compositionally biased region" description="Pro residues" evidence="1">
    <location>
        <begin position="171"/>
        <end position="194"/>
    </location>
</feature>
<sequence length="361" mass="38463">MLVSISLPLAQPEGSRQRGFSYARRKGLVIEHTEQVEHHRWTSPDPLKRGLAPLDGPTRALLHQLRWRKAPPNRRRQGVALGLVLLLHGLFGLLTWHELRLHNLSAVAYRRDHALQVRLIPRPAIRPTTELAPLALPPPPAPIVAMPHEVVKPPPVHEAPAKSAMTVSMPPAAPAPAPAPAPQPYEASPQPPLPSASSAAAAEAPGYVQRMPQGDAKVMQHASPITYKPTRFEEGFSHGGSSVDDALQRAVDSTTVKKTFHIAPGVRIHCAISFAALAGGCGGDPPPPPSSKSADMRLNMAPASALAPSTSTPPPPSVDECIAIYRADKPLPQGCPVDTPTRSVDAELRERAAHPAEQSGG</sequence>
<keyword evidence="3" id="KW-1185">Reference proteome</keyword>
<name>A0ABV9C711_9GAMM</name>
<dbReference type="EMBL" id="JBHSGA010000020">
    <property type="protein sequence ID" value="MFC4528563.1"/>
    <property type="molecule type" value="Genomic_DNA"/>
</dbReference>
<feature type="region of interest" description="Disordered" evidence="1">
    <location>
        <begin position="156"/>
        <end position="204"/>
    </location>
</feature>
<comment type="caution">
    <text evidence="2">The sequence shown here is derived from an EMBL/GenBank/DDBJ whole genome shotgun (WGS) entry which is preliminary data.</text>
</comment>
<dbReference type="RefSeq" id="WP_266148096.1">
    <property type="nucleotide sequence ID" value="NZ_CP064028.1"/>
</dbReference>
<organism evidence="2 3">
    <name type="scientific">Dyella halodurans</name>
    <dbReference type="NCBI Taxonomy" id="1920171"/>
    <lineage>
        <taxon>Bacteria</taxon>
        <taxon>Pseudomonadati</taxon>
        <taxon>Pseudomonadota</taxon>
        <taxon>Gammaproteobacteria</taxon>
        <taxon>Lysobacterales</taxon>
        <taxon>Rhodanobacteraceae</taxon>
        <taxon>Dyella</taxon>
    </lineage>
</organism>
<evidence type="ECO:0000256" key="1">
    <source>
        <dbReference type="SAM" id="MobiDB-lite"/>
    </source>
</evidence>
<feature type="compositionally biased region" description="Basic and acidic residues" evidence="1">
    <location>
        <begin position="344"/>
        <end position="354"/>
    </location>
</feature>
<evidence type="ECO:0008006" key="4">
    <source>
        <dbReference type="Google" id="ProtNLM"/>
    </source>
</evidence>
<protein>
    <recommendedName>
        <fullName evidence="4">Energy transducer TonB</fullName>
    </recommendedName>
</protein>
<accession>A0ABV9C711</accession>
<proteinExistence type="predicted"/>
<reference evidence="3" key="1">
    <citation type="journal article" date="2019" name="Int. J. Syst. Evol. Microbiol.">
        <title>The Global Catalogue of Microorganisms (GCM) 10K type strain sequencing project: providing services to taxonomists for standard genome sequencing and annotation.</title>
        <authorList>
            <consortium name="The Broad Institute Genomics Platform"/>
            <consortium name="The Broad Institute Genome Sequencing Center for Infectious Disease"/>
            <person name="Wu L."/>
            <person name="Ma J."/>
        </authorList>
    </citation>
    <scope>NUCLEOTIDE SEQUENCE [LARGE SCALE GENOMIC DNA]</scope>
    <source>
        <strain evidence="3">CCM 4481</strain>
    </source>
</reference>